<organism evidence="2 3">
    <name type="scientific">Saitozyma podzolica</name>
    <dbReference type="NCBI Taxonomy" id="1890683"/>
    <lineage>
        <taxon>Eukaryota</taxon>
        <taxon>Fungi</taxon>
        <taxon>Dikarya</taxon>
        <taxon>Basidiomycota</taxon>
        <taxon>Agaricomycotina</taxon>
        <taxon>Tremellomycetes</taxon>
        <taxon>Tremellales</taxon>
        <taxon>Trimorphomycetaceae</taxon>
        <taxon>Saitozyma</taxon>
    </lineage>
</organism>
<accession>A0A427YEM8</accession>
<proteinExistence type="predicted"/>
<evidence type="ECO:0000313" key="3">
    <source>
        <dbReference type="Proteomes" id="UP000279259"/>
    </source>
</evidence>
<dbReference type="Proteomes" id="UP000279259">
    <property type="component" value="Unassembled WGS sequence"/>
</dbReference>
<feature type="region of interest" description="Disordered" evidence="1">
    <location>
        <begin position="357"/>
        <end position="377"/>
    </location>
</feature>
<dbReference type="EMBL" id="RSCD01000013">
    <property type="protein sequence ID" value="RSH89621.1"/>
    <property type="molecule type" value="Genomic_DNA"/>
</dbReference>
<comment type="caution">
    <text evidence="2">The sequence shown here is derived from an EMBL/GenBank/DDBJ whole genome shotgun (WGS) entry which is preliminary data.</text>
</comment>
<keyword evidence="3" id="KW-1185">Reference proteome</keyword>
<dbReference type="AlphaFoldDB" id="A0A427YEM8"/>
<protein>
    <submittedName>
        <fullName evidence="2">Uncharacterized protein</fullName>
    </submittedName>
</protein>
<gene>
    <name evidence="2" type="ORF">EHS25_002172</name>
</gene>
<feature type="compositionally biased region" description="Basic and acidic residues" evidence="1">
    <location>
        <begin position="357"/>
        <end position="366"/>
    </location>
</feature>
<name>A0A427YEM8_9TREE</name>
<reference evidence="2 3" key="1">
    <citation type="submission" date="2018-11" db="EMBL/GenBank/DDBJ databases">
        <title>Genome sequence of Saitozyma podzolica DSM 27192.</title>
        <authorList>
            <person name="Aliyu H."/>
            <person name="Gorte O."/>
            <person name="Ochsenreither K."/>
        </authorList>
    </citation>
    <scope>NUCLEOTIDE SEQUENCE [LARGE SCALE GENOMIC DNA]</scope>
    <source>
        <strain evidence="2 3">DSM 27192</strain>
    </source>
</reference>
<sequence>MRFSKQAPLGWLDEFNSWMSFVGDPMGQWSMFYDLGPPKEALQNFTNLQFSFVCLDTDDGLAALRIAQQTLRLVNIDLKEGEATSVSEECGQCQNSERPAIADIISTLIVETPEREDTLRELKAELGTLPCSNREALVRHQEALGDYYFTLESTRDALQQVAEALSGNPSERRPISYSVWRLKQLMRSVDLKRLTGEEETAYRDELSRMISDAQGASQERIDFHEMTESRRTATWAEDPTSYHSEREFLDHCKPDVDRVLGSLNTTVETVSHMARIPSSRIGEDSSRLLKELEEHVRTTIEYIQKDYHRRRLDATVKEFLPAKATEGLDTHERATTDEGAISTIGSLLEDLCESLKSADDPMESRRSKAKKRKASELSGDLQATAESVIEVARMVPTQHLGELVDLLISTRRSERRNWPAEFRNASEAIRALNFISQGVIHGNSYVLDTKASLDLLEVVDSTRNILEARFGGGDLVRLPLRSPFWELYSATVSHRNDIQRGSGVILSETPECTPQAMHTRYRALTAHISTASMAVEKLAKLSDVAVPRAEDGGKRTLTFLGQRLRQTMIEAQTAADGVNPGTRQMDVSEDEHKACASSTLAFFLGTLTDDLAPGPPDPGGSKAWVPNLLGLFSHHEEVPESEDRRALRQAAKALLLSCVGYMRDARPEAYRSASTATQAIKRLCESLSAKGLEERE</sequence>
<evidence type="ECO:0000256" key="1">
    <source>
        <dbReference type="SAM" id="MobiDB-lite"/>
    </source>
</evidence>
<evidence type="ECO:0000313" key="2">
    <source>
        <dbReference type="EMBL" id="RSH89621.1"/>
    </source>
</evidence>
<dbReference type="OrthoDB" id="10509639at2759"/>